<feature type="compositionally biased region" description="Polar residues" evidence="1">
    <location>
        <begin position="70"/>
        <end position="92"/>
    </location>
</feature>
<accession>A0A3N4ID88</accession>
<evidence type="ECO:0000256" key="1">
    <source>
        <dbReference type="SAM" id="MobiDB-lite"/>
    </source>
</evidence>
<gene>
    <name evidence="2" type="ORF">BJ508DRAFT_341114</name>
</gene>
<sequence>MPSKQKSKKKGSKKATSSSVNISPAVTPTPPSASQTISVSTSASTKAKSPLFSSASISPAVNPTAPPALKTNSVDTSSSTKAKVTPAPSQKQVDVAAAIQARIQQLEAQKNPNKPRESKASEQTRIRRLEDKRRTLLTRYHVLMERCKDGYEEMQRVCTARGLSLPEGQPDPAPTFEAITAENLADQEEAIVWAELDFEKFGRSQRFSEMWAEALMQEGPEIEKRKKDAIEWAEKVGCDLEVDKLPPTLERYARMHRKWRRNV</sequence>
<name>A0A3N4ID88_ASCIM</name>
<evidence type="ECO:0000313" key="3">
    <source>
        <dbReference type="Proteomes" id="UP000275078"/>
    </source>
</evidence>
<proteinExistence type="predicted"/>
<feature type="compositionally biased region" description="Basic and acidic residues" evidence="1">
    <location>
        <begin position="114"/>
        <end position="127"/>
    </location>
</feature>
<feature type="compositionally biased region" description="Basic residues" evidence="1">
    <location>
        <begin position="1"/>
        <end position="13"/>
    </location>
</feature>
<dbReference type="EMBL" id="ML119661">
    <property type="protein sequence ID" value="RPA84092.1"/>
    <property type="molecule type" value="Genomic_DNA"/>
</dbReference>
<feature type="compositionally biased region" description="Low complexity" evidence="1">
    <location>
        <begin position="14"/>
        <end position="26"/>
    </location>
</feature>
<reference evidence="2 3" key="1">
    <citation type="journal article" date="2018" name="Nat. Ecol. Evol.">
        <title>Pezizomycetes genomes reveal the molecular basis of ectomycorrhizal truffle lifestyle.</title>
        <authorList>
            <person name="Murat C."/>
            <person name="Payen T."/>
            <person name="Noel B."/>
            <person name="Kuo A."/>
            <person name="Morin E."/>
            <person name="Chen J."/>
            <person name="Kohler A."/>
            <person name="Krizsan K."/>
            <person name="Balestrini R."/>
            <person name="Da Silva C."/>
            <person name="Montanini B."/>
            <person name="Hainaut M."/>
            <person name="Levati E."/>
            <person name="Barry K.W."/>
            <person name="Belfiori B."/>
            <person name="Cichocki N."/>
            <person name="Clum A."/>
            <person name="Dockter R.B."/>
            <person name="Fauchery L."/>
            <person name="Guy J."/>
            <person name="Iotti M."/>
            <person name="Le Tacon F."/>
            <person name="Lindquist E.A."/>
            <person name="Lipzen A."/>
            <person name="Malagnac F."/>
            <person name="Mello A."/>
            <person name="Molinier V."/>
            <person name="Miyauchi S."/>
            <person name="Poulain J."/>
            <person name="Riccioni C."/>
            <person name="Rubini A."/>
            <person name="Sitrit Y."/>
            <person name="Splivallo R."/>
            <person name="Traeger S."/>
            <person name="Wang M."/>
            <person name="Zifcakova L."/>
            <person name="Wipf D."/>
            <person name="Zambonelli A."/>
            <person name="Paolocci F."/>
            <person name="Nowrousian M."/>
            <person name="Ottonello S."/>
            <person name="Baldrian P."/>
            <person name="Spatafora J.W."/>
            <person name="Henrissat B."/>
            <person name="Nagy L.G."/>
            <person name="Aury J.M."/>
            <person name="Wincker P."/>
            <person name="Grigoriev I.V."/>
            <person name="Bonfante P."/>
            <person name="Martin F.M."/>
        </authorList>
    </citation>
    <scope>NUCLEOTIDE SEQUENCE [LARGE SCALE GENOMIC DNA]</scope>
    <source>
        <strain evidence="2 3">RN42</strain>
    </source>
</reference>
<dbReference type="Proteomes" id="UP000275078">
    <property type="component" value="Unassembled WGS sequence"/>
</dbReference>
<protein>
    <submittedName>
        <fullName evidence="2">Uncharacterized protein</fullName>
    </submittedName>
</protein>
<feature type="compositionally biased region" description="Low complexity" evidence="1">
    <location>
        <begin position="40"/>
        <end position="49"/>
    </location>
</feature>
<evidence type="ECO:0000313" key="2">
    <source>
        <dbReference type="EMBL" id="RPA84092.1"/>
    </source>
</evidence>
<feature type="compositionally biased region" description="Polar residues" evidence="1">
    <location>
        <begin position="51"/>
        <end position="61"/>
    </location>
</feature>
<dbReference type="AlphaFoldDB" id="A0A3N4ID88"/>
<feature type="region of interest" description="Disordered" evidence="1">
    <location>
        <begin position="1"/>
        <end position="127"/>
    </location>
</feature>
<keyword evidence="3" id="KW-1185">Reference proteome</keyword>
<organism evidence="2 3">
    <name type="scientific">Ascobolus immersus RN42</name>
    <dbReference type="NCBI Taxonomy" id="1160509"/>
    <lineage>
        <taxon>Eukaryota</taxon>
        <taxon>Fungi</taxon>
        <taxon>Dikarya</taxon>
        <taxon>Ascomycota</taxon>
        <taxon>Pezizomycotina</taxon>
        <taxon>Pezizomycetes</taxon>
        <taxon>Pezizales</taxon>
        <taxon>Ascobolaceae</taxon>
        <taxon>Ascobolus</taxon>
    </lineage>
</organism>
<feature type="compositionally biased region" description="Polar residues" evidence="1">
    <location>
        <begin position="102"/>
        <end position="112"/>
    </location>
</feature>